<dbReference type="InterPro" id="IPR011004">
    <property type="entry name" value="Trimer_LpxA-like_sf"/>
</dbReference>
<reference evidence="1 2" key="1">
    <citation type="journal article" date="2016" name="Nat. Commun.">
        <title>Thousands of microbial genomes shed light on interconnected biogeochemical processes in an aquifer system.</title>
        <authorList>
            <person name="Anantharaman K."/>
            <person name="Brown C.T."/>
            <person name="Hug L.A."/>
            <person name="Sharon I."/>
            <person name="Castelle C.J."/>
            <person name="Probst A.J."/>
            <person name="Thomas B.C."/>
            <person name="Singh A."/>
            <person name="Wilkins M.J."/>
            <person name="Karaoz U."/>
            <person name="Brodie E.L."/>
            <person name="Williams K.H."/>
            <person name="Hubbard S.S."/>
            <person name="Banfield J.F."/>
        </authorList>
    </citation>
    <scope>NUCLEOTIDE SEQUENCE [LARGE SCALE GENOMIC DNA]</scope>
</reference>
<sequence length="297" mass="32297">MRITNETIKEGAGILLKESVGFEFLGPLDNNLSNTLGFIEDEKYLANLSSNKNISGVFVTKELSLKITDRTTTKIICDEPRYYFYLLFNYLAKKNYKKKPSLIHPSATIHPSAFISDYNVQIGENVVIGPHVAILSDVIVGNNCVVKAGTVLGCDDAEEKRTSRGLLHIFHDGMLIIGDQTEIGANCTIDKGFSYKNTVIGNGTKIANTAYIAHSVHVGNGCLICACKICGSAVIHDNVRINPGAVIKDQITVGEGAVVSIGSVVVRSVPANQKVTGNFAIEHKKFIYEHAKRMIDP</sequence>
<organism evidence="1 2">
    <name type="scientific">candidate division WOR-1 bacterium RIFOXYC2_FULL_46_14</name>
    <dbReference type="NCBI Taxonomy" id="1802587"/>
    <lineage>
        <taxon>Bacteria</taxon>
        <taxon>Bacillati</taxon>
        <taxon>Saganbacteria</taxon>
    </lineage>
</organism>
<evidence type="ECO:0000313" key="1">
    <source>
        <dbReference type="EMBL" id="OGC39444.1"/>
    </source>
</evidence>
<dbReference type="Gene3D" id="2.160.10.10">
    <property type="entry name" value="Hexapeptide repeat proteins"/>
    <property type="match status" value="1"/>
</dbReference>
<dbReference type="PANTHER" id="PTHR43300">
    <property type="entry name" value="ACETYLTRANSFERASE"/>
    <property type="match status" value="1"/>
</dbReference>
<dbReference type="InterPro" id="IPR050179">
    <property type="entry name" value="Trans_hexapeptide_repeat"/>
</dbReference>
<proteinExistence type="predicted"/>
<comment type="caution">
    <text evidence="1">The sequence shown here is derived from an EMBL/GenBank/DDBJ whole genome shotgun (WGS) entry which is preliminary data.</text>
</comment>
<evidence type="ECO:0000313" key="2">
    <source>
        <dbReference type="Proteomes" id="UP000179242"/>
    </source>
</evidence>
<dbReference type="InterPro" id="IPR001451">
    <property type="entry name" value="Hexapep"/>
</dbReference>
<dbReference type="PANTHER" id="PTHR43300:SF11">
    <property type="entry name" value="ACETYLTRANSFERASE RV3034C-RELATED"/>
    <property type="match status" value="1"/>
</dbReference>
<dbReference type="SUPFAM" id="SSF51161">
    <property type="entry name" value="Trimeric LpxA-like enzymes"/>
    <property type="match status" value="1"/>
</dbReference>
<dbReference type="Proteomes" id="UP000179242">
    <property type="component" value="Unassembled WGS sequence"/>
</dbReference>
<gene>
    <name evidence="1" type="ORF">A2438_07765</name>
</gene>
<name>A0A1F4U3A6_UNCSA</name>
<evidence type="ECO:0008006" key="3">
    <source>
        <dbReference type="Google" id="ProtNLM"/>
    </source>
</evidence>
<dbReference type="Pfam" id="PF00132">
    <property type="entry name" value="Hexapep"/>
    <property type="match status" value="1"/>
</dbReference>
<dbReference type="EMBL" id="MEUJ01000008">
    <property type="protein sequence ID" value="OGC39444.1"/>
    <property type="molecule type" value="Genomic_DNA"/>
</dbReference>
<accession>A0A1F4U3A6</accession>
<dbReference type="AlphaFoldDB" id="A0A1F4U3A6"/>
<protein>
    <recommendedName>
        <fullName evidence="3">UDP-3-O-[3-hydroxymyristoyl] glucosamine N-acyltransferase non-repeat region domain-containing protein</fullName>
    </recommendedName>
</protein>